<keyword evidence="3" id="KW-0378">Hydrolase</keyword>
<dbReference type="PIRSF" id="PIRSF001227">
    <property type="entry name" value="Pen_acylase"/>
    <property type="match status" value="1"/>
</dbReference>
<dbReference type="PANTHER" id="PTHR34218:SF3">
    <property type="entry name" value="ACYL-HOMOSERINE LACTONE ACYLASE PVDQ"/>
    <property type="match status" value="1"/>
</dbReference>
<keyword evidence="4" id="KW-0865">Zymogen</keyword>
<protein>
    <submittedName>
        <fullName evidence="5">Penicillin acylase family protein</fullName>
    </submittedName>
</protein>
<dbReference type="RefSeq" id="WP_211858034.1">
    <property type="nucleotide sequence ID" value="NZ_JAAGBB010000090.1"/>
</dbReference>
<evidence type="ECO:0000256" key="4">
    <source>
        <dbReference type="ARBA" id="ARBA00023145"/>
    </source>
</evidence>
<dbReference type="Gene3D" id="3.60.20.10">
    <property type="entry name" value="Glutamine Phosphoribosylpyrophosphate, subunit 1, domain 1"/>
    <property type="match status" value="1"/>
</dbReference>
<organism evidence="5 6">
    <name type="scientific">Plastoroseomonas hellenica</name>
    <dbReference type="NCBI Taxonomy" id="2687306"/>
    <lineage>
        <taxon>Bacteria</taxon>
        <taxon>Pseudomonadati</taxon>
        <taxon>Pseudomonadota</taxon>
        <taxon>Alphaproteobacteria</taxon>
        <taxon>Acetobacterales</taxon>
        <taxon>Acetobacteraceae</taxon>
        <taxon>Plastoroseomonas</taxon>
    </lineage>
</organism>
<dbReference type="SUPFAM" id="SSF56235">
    <property type="entry name" value="N-terminal nucleophile aminohydrolases (Ntn hydrolases)"/>
    <property type="match status" value="1"/>
</dbReference>
<dbReference type="Gene3D" id="1.10.439.10">
    <property type="entry name" value="Penicillin Amidohydrolase, domain 1"/>
    <property type="match status" value="1"/>
</dbReference>
<dbReference type="InterPro" id="IPR043147">
    <property type="entry name" value="Penicillin_amidase_A-knob"/>
</dbReference>
<dbReference type="Pfam" id="PF01804">
    <property type="entry name" value="Penicil_amidase"/>
    <property type="match status" value="1"/>
</dbReference>
<dbReference type="Gene3D" id="2.30.120.10">
    <property type="match status" value="1"/>
</dbReference>
<evidence type="ECO:0000256" key="2">
    <source>
        <dbReference type="ARBA" id="ARBA00022729"/>
    </source>
</evidence>
<evidence type="ECO:0000313" key="6">
    <source>
        <dbReference type="Proteomes" id="UP001196870"/>
    </source>
</evidence>
<comment type="caution">
    <text evidence="5">The sequence shown here is derived from an EMBL/GenBank/DDBJ whole genome shotgun (WGS) entry which is preliminary data.</text>
</comment>
<proteinExistence type="inferred from homology"/>
<dbReference type="InterPro" id="IPR023343">
    <property type="entry name" value="Penicillin_amidase_dom1"/>
</dbReference>
<evidence type="ECO:0000313" key="5">
    <source>
        <dbReference type="EMBL" id="MBR0669213.1"/>
    </source>
</evidence>
<dbReference type="InterPro" id="IPR029055">
    <property type="entry name" value="Ntn_hydrolases_N"/>
</dbReference>
<evidence type="ECO:0000256" key="3">
    <source>
        <dbReference type="ARBA" id="ARBA00022801"/>
    </source>
</evidence>
<keyword evidence="2" id="KW-0732">Signal</keyword>
<keyword evidence="6" id="KW-1185">Reference proteome</keyword>
<dbReference type="InterPro" id="IPR002692">
    <property type="entry name" value="S45"/>
</dbReference>
<sequence length="732" mass="78821">MFPGTTTLDRRIAALPKDGLALDAPVTIRWNDNLIPWIEASTDRDMFFSLGLVHGHLRGAQIALLRLVARGRLSEVAGPFAADVDHALRILDFGRAAPEIERRFPPETREAVDAFLAGLNHSVRHGPRPPEAGLLGLSREPYTVGDLLAIGRLAGTDITWLNWFSLLAERGQPGFAELWQRTMRAGSGTTDPGSRQAALLHDVLGGTGRAGSNSVAVAARRSATGGALLANDPHLSMNLPNLWLVAGMRSPSYHAVGFMVPGLPFLAVGRSPDVAWGGTNLRAASSDLFDVSRLPPGDFRTERVTIRQRLWFSARREVRTTPLGPVISDAALVPRQPGPLALRWIGHEPTDEISALLRGSRAHTVAEFRDAFRNFGVSAQNMLVADRAGSIAQFYAATLPDRRGFPPGDPVLDGSDPAATAPWGRLRDAGELPFIRNPPEGVLASANDRPGQEAGVVGYFFSDGDRVNRLRELLAEHPRLSPADLMRIQSDTRSPKAATLAATLLARLDALPGGAPQPAFLAPLRGWDGDYAAAARAPVVFEFLLAKLVPQLLPEQRRANGGEPRGAETGWNFLTTFTIADLDALPPERRDAVLRDAVTTAARDAAPFAAWGDVHQLRAANWLVNLPVIGSRFVVGTWPAGGSRETPMKTSHGLVSGPHQTSFGSMARHVSDMADPDANWFTLFGGQDGWPGSPAYADQLDLWRAGRPVRVPLRPEAVATAFPRVTTLAPGR</sequence>
<name>A0ABS5F9H2_9PROT</name>
<dbReference type="InterPro" id="IPR043146">
    <property type="entry name" value="Penicillin_amidase_N_B-knob"/>
</dbReference>
<dbReference type="Proteomes" id="UP001196870">
    <property type="component" value="Unassembled WGS sequence"/>
</dbReference>
<dbReference type="PANTHER" id="PTHR34218">
    <property type="entry name" value="PEPTIDASE S45 PENICILLIN AMIDASE"/>
    <property type="match status" value="1"/>
</dbReference>
<dbReference type="EMBL" id="JAAGBB010000090">
    <property type="protein sequence ID" value="MBR0669213.1"/>
    <property type="molecule type" value="Genomic_DNA"/>
</dbReference>
<gene>
    <name evidence="5" type="ORF">GXW71_32990</name>
</gene>
<evidence type="ECO:0000256" key="1">
    <source>
        <dbReference type="ARBA" id="ARBA00006586"/>
    </source>
</evidence>
<dbReference type="InterPro" id="IPR014395">
    <property type="entry name" value="Pen/GL7ACA/AHL_acylase"/>
</dbReference>
<accession>A0ABS5F9H2</accession>
<comment type="similarity">
    <text evidence="1">Belongs to the peptidase S45 family.</text>
</comment>
<dbReference type="Gene3D" id="1.10.1400.10">
    <property type="match status" value="1"/>
</dbReference>
<reference evidence="6" key="1">
    <citation type="journal article" date="2021" name="Syst. Appl. Microbiol.">
        <title>Roseomonas hellenica sp. nov., isolated from roots of wild-growing Alkanna tinctoria.</title>
        <authorList>
            <person name="Rat A."/>
            <person name="Naranjo H.D."/>
            <person name="Lebbe L."/>
            <person name="Cnockaert M."/>
            <person name="Krigas N."/>
            <person name="Grigoriadou K."/>
            <person name="Maloupa E."/>
            <person name="Willems A."/>
        </authorList>
    </citation>
    <scope>NUCLEOTIDE SEQUENCE [LARGE SCALE GENOMIC DNA]</scope>
    <source>
        <strain evidence="6">LMG 31523</strain>
    </source>
</reference>